<evidence type="ECO:0000313" key="2">
    <source>
        <dbReference type="Proteomes" id="UP001180453"/>
    </source>
</evidence>
<evidence type="ECO:0000313" key="1">
    <source>
        <dbReference type="EMBL" id="MDR7273176.1"/>
    </source>
</evidence>
<dbReference type="EMBL" id="JAVDXU010000010">
    <property type="protein sequence ID" value="MDR7273176.1"/>
    <property type="molecule type" value="Genomic_DNA"/>
</dbReference>
<feature type="non-terminal residue" evidence="1">
    <location>
        <position position="46"/>
    </location>
</feature>
<dbReference type="Proteomes" id="UP001180453">
    <property type="component" value="Unassembled WGS sequence"/>
</dbReference>
<comment type="caution">
    <text evidence="1">The sequence shown here is derived from an EMBL/GenBank/DDBJ whole genome shotgun (WGS) entry which is preliminary data.</text>
</comment>
<organism evidence="1 2">
    <name type="scientific">Roseateles saccharophilus</name>
    <name type="common">Pseudomonas saccharophila</name>
    <dbReference type="NCBI Taxonomy" id="304"/>
    <lineage>
        <taxon>Bacteria</taxon>
        <taxon>Pseudomonadati</taxon>
        <taxon>Pseudomonadota</taxon>
        <taxon>Betaproteobacteria</taxon>
        <taxon>Burkholderiales</taxon>
        <taxon>Sphaerotilaceae</taxon>
        <taxon>Roseateles</taxon>
    </lineage>
</organism>
<accession>A0ABU1YYT5</accession>
<evidence type="ECO:0008006" key="3">
    <source>
        <dbReference type="Google" id="ProtNLM"/>
    </source>
</evidence>
<keyword evidence="2" id="KW-1185">Reference proteome</keyword>
<reference evidence="1 2" key="1">
    <citation type="submission" date="2023-07" db="EMBL/GenBank/DDBJ databases">
        <title>Sorghum-associated microbial communities from plants grown in Nebraska, USA.</title>
        <authorList>
            <person name="Schachtman D."/>
        </authorList>
    </citation>
    <scope>NUCLEOTIDE SEQUENCE [LARGE SCALE GENOMIC DNA]</scope>
    <source>
        <strain evidence="1 2">BE314</strain>
    </source>
</reference>
<name>A0ABU1YYT5_ROSSA</name>
<protein>
    <recommendedName>
        <fullName evidence="3">MFS transporter</fullName>
    </recommendedName>
</protein>
<sequence length="46" mass="5144">MNTTTLPMAQAVPPPADRLPMRQKIGFGLGSILDMWGHWLYPSLAY</sequence>
<gene>
    <name evidence="1" type="ORF">J2X20_005865</name>
</gene>
<proteinExistence type="predicted"/>